<dbReference type="AlphaFoldDB" id="A0A512DL45"/>
<comment type="caution">
    <text evidence="2">The sequence shown here is derived from an EMBL/GenBank/DDBJ whole genome shotgun (WGS) entry which is preliminary data.</text>
</comment>
<dbReference type="InterPro" id="IPR054209">
    <property type="entry name" value="DUF6916"/>
</dbReference>
<evidence type="ECO:0000259" key="1">
    <source>
        <dbReference type="Pfam" id="PF21880"/>
    </source>
</evidence>
<evidence type="ECO:0000313" key="2">
    <source>
        <dbReference type="EMBL" id="GEO37204.1"/>
    </source>
</evidence>
<protein>
    <recommendedName>
        <fullName evidence="1">DUF6916 domain-containing protein</fullName>
    </recommendedName>
</protein>
<reference evidence="2 3" key="1">
    <citation type="submission" date="2019-07" db="EMBL/GenBank/DDBJ databases">
        <title>Whole genome shotgun sequence of Skermanella aerolata NBRC 106429.</title>
        <authorList>
            <person name="Hosoyama A."/>
            <person name="Uohara A."/>
            <person name="Ohji S."/>
            <person name="Ichikawa N."/>
        </authorList>
    </citation>
    <scope>NUCLEOTIDE SEQUENCE [LARGE SCALE GENOMIC DNA]</scope>
    <source>
        <strain evidence="2 3">NBRC 106429</strain>
    </source>
</reference>
<evidence type="ECO:0000313" key="3">
    <source>
        <dbReference type="Proteomes" id="UP000321523"/>
    </source>
</evidence>
<dbReference type="OrthoDB" id="8926597at2"/>
<proteinExistence type="predicted"/>
<accession>A0A512DL45</accession>
<dbReference type="RefSeq" id="WP_044433082.1">
    <property type="nucleotide sequence ID" value="NZ_BJYZ01000006.1"/>
</dbReference>
<name>A0A512DL45_9PROT</name>
<gene>
    <name evidence="2" type="ORF">SAE02_13520</name>
</gene>
<keyword evidence="3" id="KW-1185">Reference proteome</keyword>
<feature type="domain" description="DUF6916" evidence="1">
    <location>
        <begin position="11"/>
        <end position="105"/>
    </location>
</feature>
<organism evidence="2 3">
    <name type="scientific">Skermanella aerolata</name>
    <dbReference type="NCBI Taxonomy" id="393310"/>
    <lineage>
        <taxon>Bacteria</taxon>
        <taxon>Pseudomonadati</taxon>
        <taxon>Pseudomonadota</taxon>
        <taxon>Alphaproteobacteria</taxon>
        <taxon>Rhodospirillales</taxon>
        <taxon>Azospirillaceae</taxon>
        <taxon>Skermanella</taxon>
    </lineage>
</organism>
<dbReference type="Pfam" id="PF21880">
    <property type="entry name" value="DUF6916"/>
    <property type="match status" value="1"/>
</dbReference>
<sequence length="107" mass="11904">MTDASPDLLVTENFTPLIGQQFSIIHPEVPAEFTLRLTSTYDPSKGASHPKFRKPLTLLFRGPAEPLLLEGAYDIQTEGFGPVRLHIVPTQTPDREENGMGYHICIN</sequence>
<dbReference type="EMBL" id="BJYZ01000006">
    <property type="protein sequence ID" value="GEO37204.1"/>
    <property type="molecule type" value="Genomic_DNA"/>
</dbReference>
<dbReference type="Proteomes" id="UP000321523">
    <property type="component" value="Unassembled WGS sequence"/>
</dbReference>